<dbReference type="PROSITE" id="PS00463">
    <property type="entry name" value="ZN2_CY6_FUNGAL_1"/>
    <property type="match status" value="1"/>
</dbReference>
<dbReference type="GO" id="GO:0000981">
    <property type="term" value="F:DNA-binding transcription factor activity, RNA polymerase II-specific"/>
    <property type="evidence" value="ECO:0007669"/>
    <property type="project" value="InterPro"/>
</dbReference>
<dbReference type="GO" id="GO:0006351">
    <property type="term" value="P:DNA-templated transcription"/>
    <property type="evidence" value="ECO:0007669"/>
    <property type="project" value="InterPro"/>
</dbReference>
<dbReference type="EMBL" id="KB445561">
    <property type="protein sequence ID" value="EMC92783.1"/>
    <property type="molecule type" value="Genomic_DNA"/>
</dbReference>
<keyword evidence="6" id="KW-1185">Reference proteome</keyword>
<protein>
    <recommendedName>
        <fullName evidence="4">Zn(2)-C6 fungal-type domain-containing protein</fullName>
    </recommendedName>
</protein>
<dbReference type="GO" id="GO:0003677">
    <property type="term" value="F:DNA binding"/>
    <property type="evidence" value="ECO:0007669"/>
    <property type="project" value="InterPro"/>
</dbReference>
<evidence type="ECO:0000256" key="1">
    <source>
        <dbReference type="ARBA" id="ARBA00004123"/>
    </source>
</evidence>
<evidence type="ECO:0000313" key="6">
    <source>
        <dbReference type="Proteomes" id="UP000011761"/>
    </source>
</evidence>
<organism evidence="5 6">
    <name type="scientific">Baudoinia panamericana (strain UAMH 10762)</name>
    <name type="common">Angels' share fungus</name>
    <name type="synonym">Baudoinia compniacensis (strain UAMH 10762)</name>
    <dbReference type="NCBI Taxonomy" id="717646"/>
    <lineage>
        <taxon>Eukaryota</taxon>
        <taxon>Fungi</taxon>
        <taxon>Dikarya</taxon>
        <taxon>Ascomycota</taxon>
        <taxon>Pezizomycotina</taxon>
        <taxon>Dothideomycetes</taxon>
        <taxon>Dothideomycetidae</taxon>
        <taxon>Mycosphaerellales</taxon>
        <taxon>Teratosphaeriaceae</taxon>
        <taxon>Baudoinia</taxon>
    </lineage>
</organism>
<evidence type="ECO:0000313" key="5">
    <source>
        <dbReference type="EMBL" id="EMC92783.1"/>
    </source>
</evidence>
<keyword evidence="3" id="KW-0539">Nucleus</keyword>
<sequence length="718" mass="80305">MERIILSTSAMEEEPHRKRSQRVQLSCTLCRVAKLRCDRGTPCDQCLKRGREQDCSYTERGFRYNAAKHRAHMRQKLDRLESFVAQLEPSKLSYEVTVPNKDGENDRRADDVNNLREDLSQATGRLCLTDKGSTKYVGPSHWESIIEDIAEVKAYFDSQASPGEPRFDFTPTQMTTSPTLADIPFGHSKTYTLDELLNLLPTKPYLDVSVATWLNAPDTLRLITHQPTFQEEYVAFWSAPAITSPAWLALMLAVATVGSEIRRQNGKESGTLNQAEHLRKLTTHALVLADYAKPQLHIIETILLHIKYLLIVANDITFESHMLLGMVTRMCTQGGYHKDPRHNPKINPLLAEMRRRVWAAVKAYDIKMCYQLGMVSIINFVPQDTAPLSNYTDEDLLLSPLPSPRPMSDQTTATVSIVYNTLSSIYGDVIYSTHAVHQPNQNEVSGLYDRLQYAREQLPPQLQFKPLGESFMDAPDLLTGRYGMEMAHLKSVCILYQRFMGVAGYQSEQERCVKAAEGVLRLQIELFKAVQSGIFEAALVFLKQHIHDFNLAAMLLCLHEKHVRRKGCGEAGAIQLAELRSLILEGCHLWEALGTESTKARSARTAIQDFLSSLPVIAHGENAPALRQSNGVFMPTTALQDPPSELHVSPGNANLFLAEASMNGVSDDAWQQDAFMQELLGPGWGNVTYGSSIGWPEPSVQQMCDEALAPDTHNGSYG</sequence>
<dbReference type="HOGENOM" id="CLU_007426_4_0_1"/>
<dbReference type="InterPro" id="IPR007219">
    <property type="entry name" value="XnlR_reg_dom"/>
</dbReference>
<dbReference type="InterPro" id="IPR050613">
    <property type="entry name" value="Sec_Metabolite_Reg"/>
</dbReference>
<dbReference type="InterPro" id="IPR001138">
    <property type="entry name" value="Zn2Cys6_DnaBD"/>
</dbReference>
<dbReference type="GeneID" id="19109115"/>
<dbReference type="Pfam" id="PF04082">
    <property type="entry name" value="Fungal_trans"/>
    <property type="match status" value="1"/>
</dbReference>
<evidence type="ECO:0000259" key="4">
    <source>
        <dbReference type="PROSITE" id="PS50048"/>
    </source>
</evidence>
<comment type="subcellular location">
    <subcellularLocation>
        <location evidence="1">Nucleus</location>
    </subcellularLocation>
</comment>
<reference evidence="5 6" key="1">
    <citation type="journal article" date="2012" name="PLoS Pathog.">
        <title>Diverse lifestyles and strategies of plant pathogenesis encoded in the genomes of eighteen Dothideomycetes fungi.</title>
        <authorList>
            <person name="Ohm R.A."/>
            <person name="Feau N."/>
            <person name="Henrissat B."/>
            <person name="Schoch C.L."/>
            <person name="Horwitz B.A."/>
            <person name="Barry K.W."/>
            <person name="Condon B.J."/>
            <person name="Copeland A.C."/>
            <person name="Dhillon B."/>
            <person name="Glaser F."/>
            <person name="Hesse C.N."/>
            <person name="Kosti I."/>
            <person name="LaButti K."/>
            <person name="Lindquist E.A."/>
            <person name="Lucas S."/>
            <person name="Salamov A.A."/>
            <person name="Bradshaw R.E."/>
            <person name="Ciuffetti L."/>
            <person name="Hamelin R.C."/>
            <person name="Kema G.H.J."/>
            <person name="Lawrence C."/>
            <person name="Scott J.A."/>
            <person name="Spatafora J.W."/>
            <person name="Turgeon B.G."/>
            <person name="de Wit P.J.G.M."/>
            <person name="Zhong S."/>
            <person name="Goodwin S.B."/>
            <person name="Grigoriev I.V."/>
        </authorList>
    </citation>
    <scope>NUCLEOTIDE SEQUENCE [LARGE SCALE GENOMIC DNA]</scope>
    <source>
        <strain evidence="5 6">UAMH 10762</strain>
    </source>
</reference>
<dbReference type="AlphaFoldDB" id="M2MMW3"/>
<dbReference type="PANTHER" id="PTHR31001">
    <property type="entry name" value="UNCHARACTERIZED TRANSCRIPTIONAL REGULATORY PROTEIN"/>
    <property type="match status" value="1"/>
</dbReference>
<dbReference type="SMART" id="SM00906">
    <property type="entry name" value="Fungal_trans"/>
    <property type="match status" value="1"/>
</dbReference>
<name>M2MMW3_BAUPA</name>
<dbReference type="Proteomes" id="UP000011761">
    <property type="component" value="Unassembled WGS sequence"/>
</dbReference>
<dbReference type="Pfam" id="PF00172">
    <property type="entry name" value="Zn_clus"/>
    <property type="match status" value="1"/>
</dbReference>
<dbReference type="SUPFAM" id="SSF57701">
    <property type="entry name" value="Zn2/Cys6 DNA-binding domain"/>
    <property type="match status" value="1"/>
</dbReference>
<gene>
    <name evidence="5" type="ORF">BAUCODRAFT_151190</name>
</gene>
<dbReference type="InterPro" id="IPR036864">
    <property type="entry name" value="Zn2-C6_fun-type_DNA-bd_sf"/>
</dbReference>
<evidence type="ECO:0000256" key="3">
    <source>
        <dbReference type="ARBA" id="ARBA00023242"/>
    </source>
</evidence>
<dbReference type="KEGG" id="bcom:BAUCODRAFT_151190"/>
<dbReference type="Gene3D" id="4.10.240.10">
    <property type="entry name" value="Zn(2)-C6 fungal-type DNA-binding domain"/>
    <property type="match status" value="1"/>
</dbReference>
<feature type="domain" description="Zn(2)-C6 fungal-type" evidence="4">
    <location>
        <begin position="26"/>
        <end position="57"/>
    </location>
</feature>
<dbReference type="OMA" id="RASSHWI"/>
<proteinExistence type="predicted"/>
<evidence type="ECO:0000256" key="2">
    <source>
        <dbReference type="ARBA" id="ARBA00022723"/>
    </source>
</evidence>
<dbReference type="SMART" id="SM00066">
    <property type="entry name" value="GAL4"/>
    <property type="match status" value="1"/>
</dbReference>
<dbReference type="OrthoDB" id="4934715at2759"/>
<dbReference type="PANTHER" id="PTHR31001:SF49">
    <property type="entry name" value="ZN(II)2CYS6 TRANSCRIPTION FACTOR (EUROFUNG)"/>
    <property type="match status" value="1"/>
</dbReference>
<dbReference type="RefSeq" id="XP_007680112.1">
    <property type="nucleotide sequence ID" value="XM_007681922.1"/>
</dbReference>
<dbReference type="CDD" id="cd12148">
    <property type="entry name" value="fungal_TF_MHR"/>
    <property type="match status" value="1"/>
</dbReference>
<dbReference type="GO" id="GO:0005634">
    <property type="term" value="C:nucleus"/>
    <property type="evidence" value="ECO:0007669"/>
    <property type="project" value="UniProtKB-SubCell"/>
</dbReference>
<dbReference type="PROSITE" id="PS50048">
    <property type="entry name" value="ZN2_CY6_FUNGAL_2"/>
    <property type="match status" value="1"/>
</dbReference>
<accession>M2MMW3</accession>
<keyword evidence="2" id="KW-0479">Metal-binding</keyword>
<dbReference type="GO" id="GO:0008270">
    <property type="term" value="F:zinc ion binding"/>
    <property type="evidence" value="ECO:0007669"/>
    <property type="project" value="InterPro"/>
</dbReference>